<feature type="domain" description="EF-hand" evidence="3">
    <location>
        <begin position="1"/>
        <end position="30"/>
    </location>
</feature>
<feature type="compositionally biased region" description="Basic residues" evidence="2">
    <location>
        <begin position="309"/>
        <end position="323"/>
    </location>
</feature>
<evidence type="ECO:0000256" key="1">
    <source>
        <dbReference type="ARBA" id="ARBA00022837"/>
    </source>
</evidence>
<dbReference type="InterPro" id="IPR018247">
    <property type="entry name" value="EF_Hand_1_Ca_BS"/>
</dbReference>
<evidence type="ECO:0000256" key="2">
    <source>
        <dbReference type="SAM" id="MobiDB-lite"/>
    </source>
</evidence>
<dbReference type="InterPro" id="IPR011992">
    <property type="entry name" value="EF-hand-dom_pair"/>
</dbReference>
<reference evidence="4 5" key="1">
    <citation type="submission" date="2024-02" db="EMBL/GenBank/DDBJ databases">
        <authorList>
            <person name="Chen Y."/>
            <person name="Shah S."/>
            <person name="Dougan E. K."/>
            <person name="Thang M."/>
            <person name="Chan C."/>
        </authorList>
    </citation>
    <scope>NUCLEOTIDE SEQUENCE [LARGE SCALE GENOMIC DNA]</scope>
</reference>
<dbReference type="CDD" id="cd00051">
    <property type="entry name" value="EFh"/>
    <property type="match status" value="1"/>
</dbReference>
<evidence type="ECO:0000259" key="3">
    <source>
        <dbReference type="PROSITE" id="PS50222"/>
    </source>
</evidence>
<dbReference type="Gene3D" id="1.10.238.10">
    <property type="entry name" value="EF-hand"/>
    <property type="match status" value="1"/>
</dbReference>
<accession>A0ABP0RXJ1</accession>
<protein>
    <recommendedName>
        <fullName evidence="3">EF-hand domain-containing protein</fullName>
    </recommendedName>
</protein>
<dbReference type="EMBL" id="CAXAMN010026561">
    <property type="protein sequence ID" value="CAK9103956.1"/>
    <property type="molecule type" value="Genomic_DNA"/>
</dbReference>
<dbReference type="PROSITE" id="PS00018">
    <property type="entry name" value="EF_HAND_1"/>
    <property type="match status" value="2"/>
</dbReference>
<dbReference type="SUPFAM" id="SSF47473">
    <property type="entry name" value="EF-hand"/>
    <property type="match status" value="1"/>
</dbReference>
<organism evidence="4 5">
    <name type="scientific">Durusdinium trenchii</name>
    <dbReference type="NCBI Taxonomy" id="1381693"/>
    <lineage>
        <taxon>Eukaryota</taxon>
        <taxon>Sar</taxon>
        <taxon>Alveolata</taxon>
        <taxon>Dinophyceae</taxon>
        <taxon>Suessiales</taxon>
        <taxon>Symbiodiniaceae</taxon>
        <taxon>Durusdinium</taxon>
    </lineage>
</organism>
<gene>
    <name evidence="4" type="ORF">CCMP2556_LOCUS48767</name>
</gene>
<dbReference type="SMART" id="SM00054">
    <property type="entry name" value="EFh"/>
    <property type="match status" value="2"/>
</dbReference>
<dbReference type="Proteomes" id="UP001642484">
    <property type="component" value="Unassembled WGS sequence"/>
</dbReference>
<keyword evidence="5" id="KW-1185">Reference proteome</keyword>
<feature type="domain" description="EF-hand" evidence="3">
    <location>
        <begin position="33"/>
        <end position="68"/>
    </location>
</feature>
<dbReference type="Pfam" id="PF13202">
    <property type="entry name" value="EF-hand_5"/>
    <property type="match status" value="1"/>
</dbReference>
<keyword evidence="1" id="KW-0106">Calcium</keyword>
<evidence type="ECO:0000313" key="5">
    <source>
        <dbReference type="Proteomes" id="UP001642484"/>
    </source>
</evidence>
<dbReference type="InterPro" id="IPR002048">
    <property type="entry name" value="EF_hand_dom"/>
</dbReference>
<feature type="region of interest" description="Disordered" evidence="2">
    <location>
        <begin position="305"/>
        <end position="340"/>
    </location>
</feature>
<comment type="caution">
    <text evidence="4">The sequence shown here is derived from an EMBL/GenBank/DDBJ whole genome shotgun (WGS) entry which is preliminary data.</text>
</comment>
<proteinExistence type="predicted"/>
<sequence length="401" mass="45607">MKAFDDADMNKDGYLDKEEFARLLMHLDPKRFSDPKKLSSAFLKADNDRSGMLETDEVEAWLREYLAKMGTSEEEELYMLLTWRDNRNAGPLRLDDLLGAFLLCTSAGMNARFRGQVPQQVPGFFEAHNVSPMEFVMLFDHLREHRDATDKDIRELLTSYNWRLRNKQEMKRSFSGNLTSLLHSLGHNPNTPVGLGLFKQILAVLSAIIRIDREHMLMFFAWSKTEHFQLTDAVIEKVLEKVFMKVPKAKESVLAQSVSENDFYRVCFSMDVLDTNGRTGIPRGQIALLFQDILRNMQQKLADREALKKPYRSRKDKSPKKGSKGSSGATPATSGSPTAPLVPVCLRHELKGTKEIGLLLEMLWANLPGRPFPTVMDMILNFLERAEQQRDARGVTPVPAA</sequence>
<feature type="compositionally biased region" description="Low complexity" evidence="2">
    <location>
        <begin position="324"/>
        <end position="339"/>
    </location>
</feature>
<dbReference type="PROSITE" id="PS50222">
    <property type="entry name" value="EF_HAND_2"/>
    <property type="match status" value="2"/>
</dbReference>
<evidence type="ECO:0000313" key="4">
    <source>
        <dbReference type="EMBL" id="CAK9103956.1"/>
    </source>
</evidence>
<name>A0ABP0RXJ1_9DINO</name>